<feature type="domain" description="Luciferase-like" evidence="7">
    <location>
        <begin position="29"/>
        <end position="388"/>
    </location>
</feature>
<feature type="binding site" evidence="6">
    <location>
        <position position="150"/>
    </location>
    <ligand>
        <name>FMN</name>
        <dbReference type="ChEBI" id="CHEBI:58210"/>
    </ligand>
</feature>
<proteinExistence type="inferred from homology"/>
<dbReference type="PANTHER" id="PTHR30011:SF16">
    <property type="entry name" value="C2H2 FINGER DOMAIN TRANSCRIPTION FACTOR (EUROFUNG)-RELATED"/>
    <property type="match status" value="1"/>
</dbReference>
<feature type="binding site" evidence="6">
    <location>
        <position position="146"/>
    </location>
    <ligand>
        <name>FMN</name>
        <dbReference type="ChEBI" id="CHEBI:58210"/>
    </ligand>
</feature>
<dbReference type="RefSeq" id="WP_183467009.1">
    <property type="nucleotide sequence ID" value="NZ_JACHVU010000002.1"/>
</dbReference>
<evidence type="ECO:0000256" key="4">
    <source>
        <dbReference type="ARBA" id="ARBA00023033"/>
    </source>
</evidence>
<evidence type="ECO:0000256" key="6">
    <source>
        <dbReference type="PIRSR" id="PIRSR000337-1"/>
    </source>
</evidence>
<dbReference type="GO" id="GO:0016705">
    <property type="term" value="F:oxidoreductase activity, acting on paired donors, with incorporation or reduction of molecular oxygen"/>
    <property type="evidence" value="ECO:0007669"/>
    <property type="project" value="InterPro"/>
</dbReference>
<dbReference type="CDD" id="cd01095">
    <property type="entry name" value="Nitrilotriacetate_monoxgenase"/>
    <property type="match status" value="1"/>
</dbReference>
<sequence length="469" mass="50933">MTFPHNSITLNLNLIPGGVFPGAWRAGDGDTRQYSSLEHYIEVAKIAERGLFDAVFLADTPVWRYRGEYRPFRGLDPTLAFAAVAQHTSHIGLVATASSSYNSAYNLARRISTLDHISNGRAAWNIVATNGDDVARNFGHEHGLDHDARYRRAHEFVEAVLALWDGWADCAWVADRDTGTYVDEARIRAVDYTGEYVNTAGPLPLPRSPQGHPVLVQAGSSPDGIGLASRFADAVYTVQPTIESAIAFRNTVRKRAADWGRDPDTVRVLPGLITLVAPTEAEARTREIELRELHTERFAINALALQIGVPVEALELDKELPWNLVPADGELGASGGHFAALIGTARREKYTVRQILARQGGGLTHVTAIGAPEQVADQIETWVQAGASDGFNIMAAQLPDVATEFVDHVVPLLQRKGIFRTEYPGSTLRDTLGLQRPGDGFENSVSNGGGFHTAGTDGVEKIRQEAAFG</sequence>
<feature type="binding site" evidence="6">
    <location>
        <position position="220"/>
    </location>
    <ligand>
        <name>FMN</name>
        <dbReference type="ChEBI" id="CHEBI:58210"/>
    </ligand>
</feature>
<feature type="binding site" evidence="6">
    <location>
        <position position="59"/>
    </location>
    <ligand>
        <name>FMN</name>
        <dbReference type="ChEBI" id="CHEBI:58210"/>
    </ligand>
</feature>
<keyword evidence="2 6" id="KW-0288">FMN</keyword>
<dbReference type="InterPro" id="IPR011251">
    <property type="entry name" value="Luciferase-like_dom"/>
</dbReference>
<evidence type="ECO:0000259" key="7">
    <source>
        <dbReference type="Pfam" id="PF00296"/>
    </source>
</evidence>
<comment type="caution">
    <text evidence="8">The sequence shown here is derived from an EMBL/GenBank/DDBJ whole genome shotgun (WGS) entry which is preliminary data.</text>
</comment>
<keyword evidence="9" id="KW-1185">Reference proteome</keyword>
<comment type="similarity">
    <text evidence="5">Belongs to the NtaA/SnaA/DszA monooxygenase family.</text>
</comment>
<dbReference type="Proteomes" id="UP000550501">
    <property type="component" value="Unassembled WGS sequence"/>
</dbReference>
<evidence type="ECO:0000313" key="8">
    <source>
        <dbReference type="EMBL" id="MBB2989744.1"/>
    </source>
</evidence>
<keyword evidence="1 6" id="KW-0285">Flavoprotein</keyword>
<dbReference type="Pfam" id="PF00296">
    <property type="entry name" value="Bac_luciferase"/>
    <property type="match status" value="1"/>
</dbReference>
<evidence type="ECO:0000256" key="3">
    <source>
        <dbReference type="ARBA" id="ARBA00023002"/>
    </source>
</evidence>
<evidence type="ECO:0000256" key="5">
    <source>
        <dbReference type="ARBA" id="ARBA00033748"/>
    </source>
</evidence>
<dbReference type="PIRSF" id="PIRSF000337">
    <property type="entry name" value="NTA_MOA"/>
    <property type="match status" value="1"/>
</dbReference>
<feature type="binding site" evidence="6">
    <location>
        <position position="96"/>
    </location>
    <ligand>
        <name>FMN</name>
        <dbReference type="ChEBI" id="CHEBI:58210"/>
    </ligand>
</feature>
<dbReference type="InterPro" id="IPR036661">
    <property type="entry name" value="Luciferase-like_sf"/>
</dbReference>
<dbReference type="NCBIfam" id="TIGR03860">
    <property type="entry name" value="FMN_nitrolo"/>
    <property type="match status" value="1"/>
</dbReference>
<dbReference type="Gene3D" id="3.20.20.30">
    <property type="entry name" value="Luciferase-like domain"/>
    <property type="match status" value="1"/>
</dbReference>
<dbReference type="InterPro" id="IPR016215">
    <property type="entry name" value="NTA_MOA"/>
</dbReference>
<keyword evidence="3" id="KW-0560">Oxidoreductase</keyword>
<keyword evidence="4 8" id="KW-0503">Monooxygenase</keyword>
<dbReference type="AlphaFoldDB" id="A0A839Q4C2"/>
<dbReference type="EMBL" id="JACHVU010000002">
    <property type="protein sequence ID" value="MBB2989744.1"/>
    <property type="molecule type" value="Genomic_DNA"/>
</dbReference>
<dbReference type="InterPro" id="IPR051260">
    <property type="entry name" value="Diverse_substr_monoxygenases"/>
</dbReference>
<name>A0A839Q4C2_MYCIR</name>
<protein>
    <submittedName>
        <fullName evidence="8">FMN-dependent oxidoreductase (Nitrilotriacetate monooxygenase family)</fullName>
    </submittedName>
</protein>
<gene>
    <name evidence="8" type="ORF">FHR72_001207</name>
</gene>
<organism evidence="8 9">
    <name type="scientific">Mycolicibacterium iranicum</name>
    <name type="common">Mycobacterium iranicum</name>
    <dbReference type="NCBI Taxonomy" id="912594"/>
    <lineage>
        <taxon>Bacteria</taxon>
        <taxon>Bacillati</taxon>
        <taxon>Actinomycetota</taxon>
        <taxon>Actinomycetes</taxon>
        <taxon>Mycobacteriales</taxon>
        <taxon>Mycobacteriaceae</taxon>
        <taxon>Mycolicibacterium</taxon>
    </lineage>
</organism>
<accession>A0A839Q4C2</accession>
<dbReference type="PANTHER" id="PTHR30011">
    <property type="entry name" value="ALKANESULFONATE MONOOXYGENASE-RELATED"/>
    <property type="match status" value="1"/>
</dbReference>
<evidence type="ECO:0000256" key="1">
    <source>
        <dbReference type="ARBA" id="ARBA00022630"/>
    </source>
</evidence>
<feature type="binding site" evidence="6">
    <location>
        <position position="221"/>
    </location>
    <ligand>
        <name>FMN</name>
        <dbReference type="ChEBI" id="CHEBI:58210"/>
    </ligand>
</feature>
<dbReference type="GO" id="GO:0004497">
    <property type="term" value="F:monooxygenase activity"/>
    <property type="evidence" value="ECO:0007669"/>
    <property type="project" value="UniProtKB-KW"/>
</dbReference>
<dbReference type="SUPFAM" id="SSF51679">
    <property type="entry name" value="Bacterial luciferase-like"/>
    <property type="match status" value="1"/>
</dbReference>
<evidence type="ECO:0000256" key="2">
    <source>
        <dbReference type="ARBA" id="ARBA00022643"/>
    </source>
</evidence>
<evidence type="ECO:0000313" key="9">
    <source>
        <dbReference type="Proteomes" id="UP000550501"/>
    </source>
</evidence>
<reference evidence="8 9" key="1">
    <citation type="submission" date="2020-08" db="EMBL/GenBank/DDBJ databases">
        <title>The Agave Microbiome: Exploring the role of microbial communities in plant adaptations to desert environments.</title>
        <authorList>
            <person name="Partida-Martinez L.P."/>
        </authorList>
    </citation>
    <scope>NUCLEOTIDE SEQUENCE [LARGE SCALE GENOMIC DNA]</scope>
    <source>
        <strain evidence="8 9">AT2.18</strain>
    </source>
</reference>